<feature type="region of interest" description="Disordered" evidence="1">
    <location>
        <begin position="93"/>
        <end position="137"/>
    </location>
</feature>
<accession>A0A699T7N5</accession>
<evidence type="ECO:0000256" key="1">
    <source>
        <dbReference type="SAM" id="MobiDB-lite"/>
    </source>
</evidence>
<gene>
    <name evidence="2" type="ORF">Tci_878484</name>
</gene>
<feature type="compositionally biased region" description="Basic and acidic residues" evidence="1">
    <location>
        <begin position="117"/>
        <end position="126"/>
    </location>
</feature>
<evidence type="ECO:0000313" key="2">
    <source>
        <dbReference type="EMBL" id="GFD06515.1"/>
    </source>
</evidence>
<comment type="caution">
    <text evidence="2">The sequence shown here is derived from an EMBL/GenBank/DDBJ whole genome shotgun (WGS) entry which is preliminary data.</text>
</comment>
<proteinExistence type="predicted"/>
<dbReference type="AlphaFoldDB" id="A0A699T7N5"/>
<reference evidence="2" key="1">
    <citation type="journal article" date="2019" name="Sci. Rep.">
        <title>Draft genome of Tanacetum cinerariifolium, the natural source of mosquito coil.</title>
        <authorList>
            <person name="Yamashiro T."/>
            <person name="Shiraishi A."/>
            <person name="Satake H."/>
            <person name="Nakayama K."/>
        </authorList>
    </citation>
    <scope>NUCLEOTIDE SEQUENCE</scope>
</reference>
<sequence length="137" mass="15680">VYQEEEEVDLEDVFQIQDTVLREKLLSINRLIANIKSLNENPTLDHVLNYSISFPISEESDNSLSDNFSPEFKTFCDHSEETRSALIIDDYIPFPNNESSESDFDNPSVPLPPPEPPDAKFDFKPDSEEEIPVVMND</sequence>
<protein>
    <recommendedName>
        <fullName evidence="3">Reverse transcriptase domain-containing protein</fullName>
    </recommendedName>
</protein>
<dbReference type="EMBL" id="BKCJ011225450">
    <property type="protein sequence ID" value="GFD06515.1"/>
    <property type="molecule type" value="Genomic_DNA"/>
</dbReference>
<name>A0A699T7N5_TANCI</name>
<evidence type="ECO:0008006" key="3">
    <source>
        <dbReference type="Google" id="ProtNLM"/>
    </source>
</evidence>
<feature type="non-terminal residue" evidence="2">
    <location>
        <position position="1"/>
    </location>
</feature>
<organism evidence="2">
    <name type="scientific">Tanacetum cinerariifolium</name>
    <name type="common">Dalmatian daisy</name>
    <name type="synonym">Chrysanthemum cinerariifolium</name>
    <dbReference type="NCBI Taxonomy" id="118510"/>
    <lineage>
        <taxon>Eukaryota</taxon>
        <taxon>Viridiplantae</taxon>
        <taxon>Streptophyta</taxon>
        <taxon>Embryophyta</taxon>
        <taxon>Tracheophyta</taxon>
        <taxon>Spermatophyta</taxon>
        <taxon>Magnoliopsida</taxon>
        <taxon>eudicotyledons</taxon>
        <taxon>Gunneridae</taxon>
        <taxon>Pentapetalae</taxon>
        <taxon>asterids</taxon>
        <taxon>campanulids</taxon>
        <taxon>Asterales</taxon>
        <taxon>Asteraceae</taxon>
        <taxon>Asteroideae</taxon>
        <taxon>Anthemideae</taxon>
        <taxon>Anthemidinae</taxon>
        <taxon>Tanacetum</taxon>
    </lineage>
</organism>